<dbReference type="Gene3D" id="3.40.1710.10">
    <property type="entry name" value="abc type-2 transporter like domain"/>
    <property type="match status" value="1"/>
</dbReference>
<organism evidence="10 11">
    <name type="scientific">Fictibacillus enclensis</name>
    <dbReference type="NCBI Taxonomy" id="1017270"/>
    <lineage>
        <taxon>Bacteria</taxon>
        <taxon>Bacillati</taxon>
        <taxon>Bacillota</taxon>
        <taxon>Bacilli</taxon>
        <taxon>Bacillales</taxon>
        <taxon>Fictibacillaceae</taxon>
        <taxon>Fictibacillus</taxon>
    </lineage>
</organism>
<comment type="similarity">
    <text evidence="2 8">Belongs to the ABC-2 integral membrane protein family.</text>
</comment>
<feature type="transmembrane region" description="Helical" evidence="8">
    <location>
        <begin position="295"/>
        <end position="314"/>
    </location>
</feature>
<dbReference type="PANTHER" id="PTHR30294">
    <property type="entry name" value="MEMBRANE COMPONENT OF ABC TRANSPORTER YHHJ-RELATED"/>
    <property type="match status" value="1"/>
</dbReference>
<feature type="transmembrane region" description="Helical" evidence="8">
    <location>
        <begin position="187"/>
        <end position="206"/>
    </location>
</feature>
<dbReference type="EMBL" id="LNQN01000002">
    <property type="protein sequence ID" value="KSU83257.1"/>
    <property type="molecule type" value="Genomic_DNA"/>
</dbReference>
<evidence type="ECO:0000256" key="1">
    <source>
        <dbReference type="ARBA" id="ARBA00004651"/>
    </source>
</evidence>
<dbReference type="GO" id="GO:0043190">
    <property type="term" value="C:ATP-binding cassette (ABC) transporter complex"/>
    <property type="evidence" value="ECO:0007669"/>
    <property type="project" value="InterPro"/>
</dbReference>
<evidence type="ECO:0000256" key="4">
    <source>
        <dbReference type="ARBA" id="ARBA00022475"/>
    </source>
</evidence>
<evidence type="ECO:0000256" key="6">
    <source>
        <dbReference type="ARBA" id="ARBA00022989"/>
    </source>
</evidence>
<evidence type="ECO:0000259" key="9">
    <source>
        <dbReference type="PROSITE" id="PS51012"/>
    </source>
</evidence>
<dbReference type="RefSeq" id="WP_061972053.1">
    <property type="nucleotide sequence ID" value="NZ_FMAV01000002.1"/>
</dbReference>
<feature type="domain" description="ABC transmembrane type-2" evidence="9">
    <location>
        <begin position="150"/>
        <end position="374"/>
    </location>
</feature>
<evidence type="ECO:0000256" key="7">
    <source>
        <dbReference type="ARBA" id="ARBA00023136"/>
    </source>
</evidence>
<dbReference type="Pfam" id="PF12698">
    <property type="entry name" value="ABC2_membrane_3"/>
    <property type="match status" value="1"/>
</dbReference>
<dbReference type="Proteomes" id="UP000054099">
    <property type="component" value="Unassembled WGS sequence"/>
</dbReference>
<keyword evidence="6 8" id="KW-1133">Transmembrane helix</keyword>
<keyword evidence="5 8" id="KW-0812">Transmembrane</keyword>
<dbReference type="AlphaFoldDB" id="A0A0V8J8D4"/>
<dbReference type="OrthoDB" id="266913at2"/>
<evidence type="ECO:0000313" key="11">
    <source>
        <dbReference type="Proteomes" id="UP000054099"/>
    </source>
</evidence>
<keyword evidence="7 8" id="KW-0472">Membrane</keyword>
<evidence type="ECO:0000256" key="8">
    <source>
        <dbReference type="RuleBase" id="RU361157"/>
    </source>
</evidence>
<evidence type="ECO:0000256" key="3">
    <source>
        <dbReference type="ARBA" id="ARBA00022448"/>
    </source>
</evidence>
<feature type="transmembrane region" description="Helical" evidence="8">
    <location>
        <begin position="349"/>
        <end position="369"/>
    </location>
</feature>
<accession>A0A0V8J8D4</accession>
<dbReference type="InterPro" id="IPR000412">
    <property type="entry name" value="ABC_2_transport"/>
</dbReference>
<evidence type="ECO:0000256" key="2">
    <source>
        <dbReference type="ARBA" id="ARBA00007783"/>
    </source>
</evidence>
<comment type="subcellular location">
    <subcellularLocation>
        <location evidence="1 8">Cell membrane</location>
        <topology evidence="1 8">Multi-pass membrane protein</topology>
    </subcellularLocation>
</comment>
<proteinExistence type="inferred from homology"/>
<dbReference type="InterPro" id="IPR047817">
    <property type="entry name" value="ABC2_TM_bact-type"/>
</dbReference>
<dbReference type="GO" id="GO:0140359">
    <property type="term" value="F:ABC-type transporter activity"/>
    <property type="evidence" value="ECO:0007669"/>
    <property type="project" value="InterPro"/>
</dbReference>
<gene>
    <name evidence="10" type="ORF">AS030_11805</name>
</gene>
<protein>
    <recommendedName>
        <fullName evidence="8">Transport permease protein</fullName>
    </recommendedName>
</protein>
<feature type="transmembrane region" description="Helical" evidence="8">
    <location>
        <begin position="262"/>
        <end position="283"/>
    </location>
</feature>
<evidence type="ECO:0000313" key="10">
    <source>
        <dbReference type="EMBL" id="KSU83257.1"/>
    </source>
</evidence>
<keyword evidence="4 8" id="KW-1003">Cell membrane</keyword>
<keyword evidence="3 8" id="KW-0813">Transport</keyword>
<dbReference type="InterPro" id="IPR013525">
    <property type="entry name" value="ABC2_TM"/>
</dbReference>
<name>A0A0V8J8D4_9BACL</name>
<dbReference type="InterPro" id="IPR051449">
    <property type="entry name" value="ABC-2_transporter_component"/>
</dbReference>
<feature type="transmembrane region" description="Helical" evidence="8">
    <location>
        <begin position="22"/>
        <end position="41"/>
    </location>
</feature>
<reference evidence="10 11" key="1">
    <citation type="journal article" date="2014" name="Antonie Van Leeuwenhoek">
        <title>Fictibacillus enclensis sp. nov., isolated from marine sediment.</title>
        <authorList>
            <person name="Dastager S.G."/>
            <person name="Mawlankar R."/>
            <person name="Srinivasan K."/>
            <person name="Tang S.K."/>
            <person name="Lee J.C."/>
            <person name="Ramana V.V."/>
            <person name="Shouche Y.S."/>
        </authorList>
    </citation>
    <scope>NUCLEOTIDE SEQUENCE [LARGE SCALE GENOMIC DNA]</scope>
    <source>
        <strain evidence="10 11">NIO-1003</strain>
    </source>
</reference>
<feature type="transmembrane region" description="Helical" evidence="8">
    <location>
        <begin position="226"/>
        <end position="250"/>
    </location>
</feature>
<dbReference type="PANTHER" id="PTHR30294:SF45">
    <property type="entry name" value="LINEARMYCIN RESISTANCE PERMEASE PROTEIN LNRN"/>
    <property type="match status" value="1"/>
</dbReference>
<dbReference type="PROSITE" id="PS51012">
    <property type="entry name" value="ABC_TM2"/>
    <property type="match status" value="1"/>
</dbReference>
<evidence type="ECO:0000256" key="5">
    <source>
        <dbReference type="ARBA" id="ARBA00022692"/>
    </source>
</evidence>
<keyword evidence="11" id="KW-1185">Reference proteome</keyword>
<sequence length="381" mass="41824">MKEVLWLISNSLRSIVKNKKRLFTYLFVPLIGILIGIAAYGNTGPSTMYAGVVNHDNGKIAKDTVKFISGINHVKVSNIDSSKINDQIASGKLDCVIILDSGFSKSVMNGNPDHIEMVSIKGASITGFVKSYVNNYLSNVASLSKAAGGDHTAFQKMYDQYKDSSFKVNAQSLKDTSKNNDITGQTIGFLIMIMLSSAGGLSEIIIREKENRTYLRLMSSPINSRIYVFSNVVVNMIIMTVQILITLTVMTKVFHISPGVPFWTMVGVLLIFALAGVGLSLVITSFASTTASSGAMQNLIMTPTCLLAGCFWPVEIMPKTMQKIAEFLPQRWLLDTITQLQKGHSLSSLSMNISILFAFALAFFMIAIYKFSRGNNVRNFI</sequence>
<comment type="caution">
    <text evidence="10">The sequence shown here is derived from an EMBL/GenBank/DDBJ whole genome shotgun (WGS) entry which is preliminary data.</text>
</comment>
<dbReference type="PRINTS" id="PR00164">
    <property type="entry name" value="ABC2TRNSPORT"/>
</dbReference>